<feature type="coiled-coil region" evidence="1">
    <location>
        <begin position="263"/>
        <end position="355"/>
    </location>
</feature>
<accession>A0A1Y3R3U5</accession>
<organism evidence="2 3">
    <name type="scientific">Alistipes onderdonkii</name>
    <dbReference type="NCBI Taxonomy" id="328813"/>
    <lineage>
        <taxon>Bacteria</taxon>
        <taxon>Pseudomonadati</taxon>
        <taxon>Bacteroidota</taxon>
        <taxon>Bacteroidia</taxon>
        <taxon>Bacteroidales</taxon>
        <taxon>Rikenellaceae</taxon>
        <taxon>Alistipes</taxon>
    </lineage>
</organism>
<evidence type="ECO:0000256" key="1">
    <source>
        <dbReference type="SAM" id="Coils"/>
    </source>
</evidence>
<comment type="caution">
    <text evidence="2">The sequence shown here is derived from an EMBL/GenBank/DDBJ whole genome shotgun (WGS) entry which is preliminary data.</text>
</comment>
<evidence type="ECO:0000313" key="3">
    <source>
        <dbReference type="Proteomes" id="UP000195772"/>
    </source>
</evidence>
<feature type="coiled-coil region" evidence="1">
    <location>
        <begin position="25"/>
        <end position="142"/>
    </location>
</feature>
<evidence type="ECO:0008006" key="4">
    <source>
        <dbReference type="Google" id="ProtNLM"/>
    </source>
</evidence>
<gene>
    <name evidence="2" type="ORF">B5G41_03085</name>
</gene>
<proteinExistence type="predicted"/>
<feature type="coiled-coil region" evidence="1">
    <location>
        <begin position="479"/>
        <end position="537"/>
    </location>
</feature>
<keyword evidence="1" id="KW-0175">Coiled coil</keyword>
<protein>
    <recommendedName>
        <fullName evidence="4">Phage tail tape measure protein</fullName>
    </recommendedName>
</protein>
<dbReference type="AlphaFoldDB" id="A0A1Y3R3U5"/>
<dbReference type="RefSeq" id="WP_087401207.1">
    <property type="nucleotide sequence ID" value="NZ_NFHB01000002.1"/>
</dbReference>
<feature type="coiled-coil region" evidence="1">
    <location>
        <begin position="667"/>
        <end position="726"/>
    </location>
</feature>
<dbReference type="Proteomes" id="UP000195772">
    <property type="component" value="Unassembled WGS sequence"/>
</dbReference>
<dbReference type="EMBL" id="NFHB01000002">
    <property type="protein sequence ID" value="OUN04309.1"/>
    <property type="molecule type" value="Genomic_DNA"/>
</dbReference>
<evidence type="ECO:0000313" key="2">
    <source>
        <dbReference type="EMBL" id="OUN04309.1"/>
    </source>
</evidence>
<sequence length="939" mass="105084">MNMEQDSLHKIITIEIEYSKLVKSWAEAQKVIDDTRQSIKNLKKEDADYYQKMALYKAVIREKTDAQRQLMKQINEQVKKDAQLDGSVNKLRRDISKLTKEYYALSEADRKAAKGMKMAEQVRNMQTEVNKAEQDLLNFRSNVGNYASALSPLSFQVQQVARELPSLTMSAQQFFLAISNNLPMLADELKRASTNNKLLRAEGKMTIPVFRQVLASILSWQTALVVGITLLTAFGKEIGTWVKGLFSADNALLDITQHTQEINREVETSRAELRREFDALREAKKGTAEYAAARKVIEDKYGDYLSNQREEIRNLENQKAAYDALASSITAAAIAKGLEKSNANAAEEYGEAMDKAFKGVQDKFIKKFGREAGIAYFTEFRAGLDSEIPELKERAQEIYALFESAPDGMNIIDTWREIFTGQKIGSTSHNELENTLQKVRGAMDRYNETLSANKIAMETLIRIHKIGTKEEGEAIEDLIKRKEKELADINSIIATTEDEIISRNKKAEAVENEIKRLKELGRTNETALNVANKIERQAAKTQLDLEKRLSKSTLELRQASLEKELELSRMRFAWERQELENKLKYDKTLTAKSREAINQLIMNMEERRYKEEAEIRQRWAAKEYEEDKRNEENRILMRLKIQGEMNQLAAAQVKNKNYAALNSGIQREELRARQAIADEELRQAQANLDAITQMAEEEWVAKYNTMQQYEIARLEAENRVQDAIRTTTQLAIQGEIDQLTATQSMVGSLHGLFGALGDDFEVFAIAQQALAVGQAVIDAQKATMAAMAACMPLGPIAGPIAFAAQKALIQTQLGISLATILAQTIPSFFAQGGLVTGPGTGTSDSIVARVSNGEAIMTAQAVNDWGAVLSAMNVSSGGNAIQVSNLPQRGDGMRGMKQIIQEAMSEMPAPVVSVVDINKGQKRVKVSSNLAKLGRIKYK</sequence>
<name>A0A1Y3R3U5_9BACT</name>
<reference evidence="3" key="1">
    <citation type="submission" date="2017-04" db="EMBL/GenBank/DDBJ databases">
        <title>Function of individual gut microbiota members based on whole genome sequencing of pure cultures obtained from chicken caecum.</title>
        <authorList>
            <person name="Medvecky M."/>
            <person name="Cejkova D."/>
            <person name="Polansky O."/>
            <person name="Karasova D."/>
            <person name="Kubasova T."/>
            <person name="Cizek A."/>
            <person name="Rychlik I."/>
        </authorList>
    </citation>
    <scope>NUCLEOTIDE SEQUENCE [LARGE SCALE GENOMIC DNA]</scope>
    <source>
        <strain evidence="3">An90</strain>
    </source>
</reference>